<evidence type="ECO:0000259" key="4">
    <source>
        <dbReference type="PROSITE" id="PS51077"/>
    </source>
</evidence>
<dbReference type="SMART" id="SM00346">
    <property type="entry name" value="HTH_ICLR"/>
    <property type="match status" value="1"/>
</dbReference>
<dbReference type="Gene3D" id="1.10.10.10">
    <property type="entry name" value="Winged helix-like DNA-binding domain superfamily/Winged helix DNA-binding domain"/>
    <property type="match status" value="1"/>
</dbReference>
<reference evidence="6 7" key="1">
    <citation type="submission" date="2024-03" db="EMBL/GenBank/DDBJ databases">
        <title>Novel species of the genus Variovorax.</title>
        <authorList>
            <person name="Liu Q."/>
            <person name="Xin Y.-H."/>
        </authorList>
    </citation>
    <scope>NUCLEOTIDE SEQUENCE [LARGE SCALE GENOMIC DNA]</scope>
    <source>
        <strain evidence="6 7">KACC 18501</strain>
    </source>
</reference>
<dbReference type="Proteomes" id="UP001363010">
    <property type="component" value="Unassembled WGS sequence"/>
</dbReference>
<dbReference type="PANTHER" id="PTHR30136:SF34">
    <property type="entry name" value="TRANSCRIPTIONAL REGULATOR"/>
    <property type="match status" value="1"/>
</dbReference>
<dbReference type="PROSITE" id="PS51078">
    <property type="entry name" value="ICLR_ED"/>
    <property type="match status" value="1"/>
</dbReference>
<dbReference type="InterPro" id="IPR014757">
    <property type="entry name" value="Tscrpt_reg_IclR_C"/>
</dbReference>
<proteinExistence type="predicted"/>
<dbReference type="InterPro" id="IPR036390">
    <property type="entry name" value="WH_DNA-bd_sf"/>
</dbReference>
<accession>A0ABU8W9A1</accession>
<dbReference type="Pfam" id="PF01614">
    <property type="entry name" value="IclR_C"/>
    <property type="match status" value="1"/>
</dbReference>
<evidence type="ECO:0000256" key="1">
    <source>
        <dbReference type="ARBA" id="ARBA00023015"/>
    </source>
</evidence>
<dbReference type="SUPFAM" id="SSF46785">
    <property type="entry name" value="Winged helix' DNA-binding domain"/>
    <property type="match status" value="1"/>
</dbReference>
<dbReference type="PANTHER" id="PTHR30136">
    <property type="entry name" value="HELIX-TURN-HELIX TRANSCRIPTIONAL REGULATOR, ICLR FAMILY"/>
    <property type="match status" value="1"/>
</dbReference>
<dbReference type="InterPro" id="IPR036388">
    <property type="entry name" value="WH-like_DNA-bd_sf"/>
</dbReference>
<organism evidence="6 7">
    <name type="scientific">Variovorax humicola</name>
    <dbReference type="NCBI Taxonomy" id="1769758"/>
    <lineage>
        <taxon>Bacteria</taxon>
        <taxon>Pseudomonadati</taxon>
        <taxon>Pseudomonadota</taxon>
        <taxon>Betaproteobacteria</taxon>
        <taxon>Burkholderiales</taxon>
        <taxon>Comamonadaceae</taxon>
        <taxon>Variovorax</taxon>
    </lineage>
</organism>
<dbReference type="InterPro" id="IPR029016">
    <property type="entry name" value="GAF-like_dom_sf"/>
</dbReference>
<sequence length="265" mass="28933">MSANDSVLGPHDGFPIDPKDHIEGLARGLSVIEAFDAANARMSASDVAARTGLSRTAARRHLLTLCHHGYAHSDGKLFWLTARVLRLGESFLDAAHLPRAVQPAIEHLSSRTGETVNVCVLDGHDVVYISRSNSPRLVSVGFYPGLRVPAHVVTPGVALLSTLDDAALRRWVGEHRFTAFTSKTVTDPQQFLQHVRAARELGYWIIEEHLDPALLGVAMTLRNRRGEPVAAIGITLQMRAWSRESVIAKLVPALSETAQSLRPLL</sequence>
<feature type="domain" description="IclR-ED" evidence="5">
    <location>
        <begin position="83"/>
        <end position="265"/>
    </location>
</feature>
<name>A0ABU8W9A1_9BURK</name>
<comment type="caution">
    <text evidence="6">The sequence shown here is derived from an EMBL/GenBank/DDBJ whole genome shotgun (WGS) entry which is preliminary data.</text>
</comment>
<gene>
    <name evidence="6" type="ORF">WKW80_32180</name>
</gene>
<dbReference type="PROSITE" id="PS51077">
    <property type="entry name" value="HTH_ICLR"/>
    <property type="match status" value="1"/>
</dbReference>
<keyword evidence="7" id="KW-1185">Reference proteome</keyword>
<evidence type="ECO:0000256" key="2">
    <source>
        <dbReference type="ARBA" id="ARBA00023125"/>
    </source>
</evidence>
<dbReference type="Pfam" id="PF09339">
    <property type="entry name" value="HTH_IclR"/>
    <property type="match status" value="1"/>
</dbReference>
<evidence type="ECO:0000259" key="5">
    <source>
        <dbReference type="PROSITE" id="PS51078"/>
    </source>
</evidence>
<evidence type="ECO:0000313" key="7">
    <source>
        <dbReference type="Proteomes" id="UP001363010"/>
    </source>
</evidence>
<dbReference type="InterPro" id="IPR005471">
    <property type="entry name" value="Tscrpt_reg_IclR_N"/>
</dbReference>
<keyword evidence="2" id="KW-0238">DNA-binding</keyword>
<keyword evidence="1" id="KW-0805">Transcription regulation</keyword>
<dbReference type="SUPFAM" id="SSF55781">
    <property type="entry name" value="GAF domain-like"/>
    <property type="match status" value="1"/>
</dbReference>
<dbReference type="Gene3D" id="3.30.450.40">
    <property type="match status" value="1"/>
</dbReference>
<dbReference type="RefSeq" id="WP_340367661.1">
    <property type="nucleotide sequence ID" value="NZ_JBBKZV010000038.1"/>
</dbReference>
<evidence type="ECO:0000256" key="3">
    <source>
        <dbReference type="ARBA" id="ARBA00023163"/>
    </source>
</evidence>
<feature type="domain" description="HTH iclR-type" evidence="4">
    <location>
        <begin position="22"/>
        <end position="89"/>
    </location>
</feature>
<protein>
    <submittedName>
        <fullName evidence="6">IclR family transcriptional regulator C-terminal domain-containing protein</fullName>
    </submittedName>
</protein>
<dbReference type="EMBL" id="JBBKZV010000038">
    <property type="protein sequence ID" value="MEJ8826622.1"/>
    <property type="molecule type" value="Genomic_DNA"/>
</dbReference>
<evidence type="ECO:0000313" key="6">
    <source>
        <dbReference type="EMBL" id="MEJ8826622.1"/>
    </source>
</evidence>
<keyword evidence="3" id="KW-0804">Transcription</keyword>
<dbReference type="InterPro" id="IPR050707">
    <property type="entry name" value="HTH_MetabolicPath_Reg"/>
</dbReference>